<keyword evidence="5" id="KW-1185">Reference proteome</keyword>
<feature type="transmembrane region" description="Helical" evidence="2">
    <location>
        <begin position="6"/>
        <end position="25"/>
    </location>
</feature>
<evidence type="ECO:0000313" key="5">
    <source>
        <dbReference type="Proteomes" id="UP000061382"/>
    </source>
</evidence>
<name>A0A0P0CPH6_9BACT</name>
<dbReference type="Pfam" id="PF05569">
    <property type="entry name" value="Peptidase_M56"/>
    <property type="match status" value="1"/>
</dbReference>
<feature type="transmembrane region" description="Helical" evidence="2">
    <location>
        <begin position="37"/>
        <end position="58"/>
    </location>
</feature>
<keyword evidence="2" id="KW-0472">Membrane</keyword>
<organism evidence="4 5">
    <name type="scientific">Rufibacter tibetensis</name>
    <dbReference type="NCBI Taxonomy" id="512763"/>
    <lineage>
        <taxon>Bacteria</taxon>
        <taxon>Pseudomonadati</taxon>
        <taxon>Bacteroidota</taxon>
        <taxon>Cytophagia</taxon>
        <taxon>Cytophagales</taxon>
        <taxon>Hymenobacteraceae</taxon>
        <taxon>Rufibacter</taxon>
    </lineage>
</organism>
<feature type="region of interest" description="Disordered" evidence="1">
    <location>
        <begin position="439"/>
        <end position="462"/>
    </location>
</feature>
<protein>
    <recommendedName>
        <fullName evidence="3">Peptidase M56 domain-containing protein</fullName>
    </recommendedName>
</protein>
<proteinExistence type="predicted"/>
<evidence type="ECO:0000256" key="1">
    <source>
        <dbReference type="SAM" id="MobiDB-lite"/>
    </source>
</evidence>
<feature type="transmembrane region" description="Helical" evidence="2">
    <location>
        <begin position="266"/>
        <end position="287"/>
    </location>
</feature>
<feature type="compositionally biased region" description="Pro residues" evidence="1">
    <location>
        <begin position="363"/>
        <end position="390"/>
    </location>
</feature>
<accession>A0A0P0CPH6</accession>
<gene>
    <name evidence="4" type="ORF">DC20_03480</name>
</gene>
<keyword evidence="2" id="KW-0812">Transmembrane</keyword>
<dbReference type="PANTHER" id="PTHR34978">
    <property type="entry name" value="POSSIBLE SENSOR-TRANSDUCER PROTEIN BLAR"/>
    <property type="match status" value="1"/>
</dbReference>
<evidence type="ECO:0000313" key="4">
    <source>
        <dbReference type="EMBL" id="ALI98213.1"/>
    </source>
</evidence>
<dbReference type="STRING" id="512763.DC20_03480"/>
<dbReference type="InterPro" id="IPR052173">
    <property type="entry name" value="Beta-lactam_resp_regulator"/>
</dbReference>
<reference evidence="4 5" key="1">
    <citation type="submission" date="2015-08" db="EMBL/GenBank/DDBJ databases">
        <title>Complete genome sequence of Rufibacter tibetensis strain 1351t, a radiation-resistant bacterium from tibet plateau.</title>
        <authorList>
            <person name="Dai J."/>
        </authorList>
    </citation>
    <scope>NUCLEOTIDE SEQUENCE [LARGE SCALE GENOMIC DNA]</scope>
    <source>
        <strain evidence="4 5">1351</strain>
    </source>
</reference>
<dbReference type="RefSeq" id="WP_062542563.1">
    <property type="nucleotide sequence ID" value="NZ_CP012643.1"/>
</dbReference>
<dbReference type="CDD" id="cd07341">
    <property type="entry name" value="M56_BlaR1_MecR1_like"/>
    <property type="match status" value="1"/>
</dbReference>
<dbReference type="PATRIC" id="fig|512763.3.peg.775"/>
<feature type="domain" description="Peptidase M56" evidence="3">
    <location>
        <begin position="164"/>
        <end position="255"/>
    </location>
</feature>
<keyword evidence="2" id="KW-1133">Transmembrane helix</keyword>
<feature type="transmembrane region" description="Helical" evidence="2">
    <location>
        <begin position="90"/>
        <end position="110"/>
    </location>
</feature>
<dbReference type="InterPro" id="IPR008756">
    <property type="entry name" value="Peptidase_M56"/>
</dbReference>
<feature type="region of interest" description="Disordered" evidence="1">
    <location>
        <begin position="358"/>
        <end position="406"/>
    </location>
</feature>
<dbReference type="AlphaFoldDB" id="A0A0P0CPH6"/>
<dbReference type="PANTHER" id="PTHR34978:SF3">
    <property type="entry name" value="SLR0241 PROTEIN"/>
    <property type="match status" value="1"/>
</dbReference>
<sequence length="462" mass="52168">MPALLLYLLQVNVGLVLFYLTYQLVLRQITFYSLNRLFLLTGLVLSSLYPLVDVLSLFEEKKQIYQTFQTFSPNWVIHQMPTPEASGFDFWLIPVGVFWLGVGVMTLRFLGQLASLYTIHQKSKNASYRGFKYRKIQASLPPFSFGKTIYFNSGQHPERDWLPILQHEHTHVREWHTLDILLVEITTLFHWFNPAVWLLRKSLKQNLEFLTDQQTLKAGLDRKQYQFSLLQTTEASSLSFTSSFSYPSLKHRIMMMNKAPSSRAQHLRFVVALPLLAFSLVSLQGIATANSTPLWETSPQDGPAKKTISPQDDYDVFLRRNPSIDKVGWNQNTIYIHLKSGKTETYPRTAEGTAAAEKKYGTLPPPPPPPPAPPAAPDAALAPPPPPPPLNVELNSDFKKRNPTIKGLSVGDESLYVIFKSGEVESFDTTPTGLAAFEKKYGKLPPPPPPQRKSAPKTKTDN</sequence>
<evidence type="ECO:0000259" key="3">
    <source>
        <dbReference type="Pfam" id="PF05569"/>
    </source>
</evidence>
<dbReference type="EMBL" id="CP012643">
    <property type="protein sequence ID" value="ALI98213.1"/>
    <property type="molecule type" value="Genomic_DNA"/>
</dbReference>
<evidence type="ECO:0000256" key="2">
    <source>
        <dbReference type="SAM" id="Phobius"/>
    </source>
</evidence>
<dbReference type="Proteomes" id="UP000061382">
    <property type="component" value="Chromosome"/>
</dbReference>
<dbReference type="KEGG" id="rti:DC20_03480"/>